<evidence type="ECO:0000313" key="2">
    <source>
        <dbReference type="Proteomes" id="UP000299367"/>
    </source>
</evidence>
<comment type="caution">
    <text evidence="1">The sequence shown here is derived from an EMBL/GenBank/DDBJ whole genome shotgun (WGS) entry which is preliminary data.</text>
</comment>
<evidence type="ECO:0000313" key="1">
    <source>
        <dbReference type="EMBL" id="GCL43434.1"/>
    </source>
</evidence>
<organism evidence="1 2">
    <name type="scientific">Dolichospermum planctonicum</name>
    <dbReference type="NCBI Taxonomy" id="136072"/>
    <lineage>
        <taxon>Bacteria</taxon>
        <taxon>Bacillati</taxon>
        <taxon>Cyanobacteriota</taxon>
        <taxon>Cyanophyceae</taxon>
        <taxon>Nostocales</taxon>
        <taxon>Aphanizomenonaceae</taxon>
        <taxon>Dolichospermum</taxon>
    </lineage>
</organism>
<dbReference type="EMBL" id="BJCF01000040">
    <property type="protein sequence ID" value="GCL43434.1"/>
    <property type="molecule type" value="Genomic_DNA"/>
</dbReference>
<evidence type="ECO:0008006" key="3">
    <source>
        <dbReference type="Google" id="ProtNLM"/>
    </source>
</evidence>
<dbReference type="InterPro" id="IPR036249">
    <property type="entry name" value="Thioredoxin-like_sf"/>
</dbReference>
<dbReference type="OrthoDB" id="513707at2"/>
<dbReference type="Proteomes" id="UP000299367">
    <property type="component" value="Unassembled WGS sequence"/>
</dbReference>
<accession>A0A480AMW2</accession>
<dbReference type="RefSeq" id="WP_137908917.1">
    <property type="nucleotide sequence ID" value="NZ_BJCF01000040.1"/>
</dbReference>
<reference evidence="2" key="1">
    <citation type="submission" date="2019-02" db="EMBL/GenBank/DDBJ databases">
        <title>Draft genome sequence of Dolichospermum planctonicum NIES-80.</title>
        <authorList>
            <person name="Yamaguchi H."/>
            <person name="Suzuki S."/>
            <person name="Kawachi M."/>
        </authorList>
    </citation>
    <scope>NUCLEOTIDE SEQUENCE [LARGE SCALE GENOMIC DNA]</scope>
    <source>
        <strain evidence="2">NIES-80</strain>
    </source>
</reference>
<dbReference type="Gene3D" id="3.40.30.10">
    <property type="entry name" value="Glutaredoxin"/>
    <property type="match status" value="1"/>
</dbReference>
<dbReference type="SUPFAM" id="SSF52833">
    <property type="entry name" value="Thioredoxin-like"/>
    <property type="match status" value="1"/>
</dbReference>
<protein>
    <recommendedName>
        <fullName evidence="3">Thioredoxin family protein</fullName>
    </recommendedName>
</protein>
<name>A0A480AMW2_9CYAN</name>
<sequence>MTLAVIKFSSEDCGICHKMSFYDEKVAGELGLQFIDVKMQDTATYRQYRNILLAQYPDKSEMGWPTYIVCNSPEGEFEILGEVKGGHPKGEFRSRLQEVLNSIDNEEQTG</sequence>
<gene>
    <name evidence="1" type="ORF">NIES80_31480</name>
</gene>
<proteinExistence type="predicted"/>
<dbReference type="AlphaFoldDB" id="A0A480AMW2"/>